<keyword evidence="2" id="KW-1003">Cell membrane</keyword>
<dbReference type="EMBL" id="JBHSPA010000064">
    <property type="protein sequence ID" value="MFC5831492.1"/>
    <property type="molecule type" value="Genomic_DNA"/>
</dbReference>
<feature type="transmembrane region" description="Helical" evidence="6">
    <location>
        <begin position="187"/>
        <end position="206"/>
    </location>
</feature>
<evidence type="ECO:0000313" key="9">
    <source>
        <dbReference type="Proteomes" id="UP001596058"/>
    </source>
</evidence>
<dbReference type="InterPro" id="IPR001958">
    <property type="entry name" value="Tet-R_TetA/multi-R_MdtG-like"/>
</dbReference>
<dbReference type="Gene3D" id="1.20.1250.20">
    <property type="entry name" value="MFS general substrate transporter like domains"/>
    <property type="match status" value="1"/>
</dbReference>
<dbReference type="PRINTS" id="PR01035">
    <property type="entry name" value="TCRTETA"/>
</dbReference>
<feature type="transmembrane region" description="Helical" evidence="6">
    <location>
        <begin position="98"/>
        <end position="120"/>
    </location>
</feature>
<dbReference type="InterPro" id="IPR011701">
    <property type="entry name" value="MFS"/>
</dbReference>
<feature type="transmembrane region" description="Helical" evidence="6">
    <location>
        <begin position="126"/>
        <end position="143"/>
    </location>
</feature>
<feature type="domain" description="Major facilitator superfamily (MFS) profile" evidence="7">
    <location>
        <begin position="31"/>
        <end position="410"/>
    </location>
</feature>
<dbReference type="CDD" id="cd17324">
    <property type="entry name" value="MFS_NepI_like"/>
    <property type="match status" value="1"/>
</dbReference>
<name>A0ABW1D295_9ACTN</name>
<comment type="caution">
    <text evidence="8">The sequence shown here is derived from an EMBL/GenBank/DDBJ whole genome shotgun (WGS) entry which is preliminary data.</text>
</comment>
<feature type="transmembrane region" description="Helical" evidence="6">
    <location>
        <begin position="350"/>
        <end position="370"/>
    </location>
</feature>
<feature type="transmembrane region" description="Helical" evidence="6">
    <location>
        <begin position="382"/>
        <end position="405"/>
    </location>
</feature>
<proteinExistence type="predicted"/>
<feature type="transmembrane region" description="Helical" evidence="6">
    <location>
        <begin position="65"/>
        <end position="86"/>
    </location>
</feature>
<sequence>MSTRGEVVERSAGGADALGERGQSPARLPLVVYVLAVGTFLMLTTEFVVAGLLPEISGDLRVSVPQAGLLITVFAVGMIIGAPLMAMLTLRLPRRLTLMLALGVFAAGHLIVAVGSSFALLLAARFVTALATGAFWAVANVAASRAAGPAASSRALGLVGAGGMLANVVGVPLGAFAGQLVGWRAPFWVLAVLAVAAAALIARTVPHDGGGHRAVSVRSEVTALRSGRLWLVLAACSTTTGGVLAAYSYIAPLLTGRAGIAAGLVPLVLVGFGIGALAGSLAGGRLGDARPHTVTIAAAAGATVLLPAICLLSDDAWATVVLIALLGFFGLGANPVLISLSVRFAGQAPTLASALTVSAFNLGTAVGSWIAGRALDSSLEAVGPAAVGTAIAALTLIPTIMIAVIQRRRTRPLGPRRRVYGQVSRGGAGSHPA</sequence>
<feature type="transmembrane region" description="Helical" evidence="6">
    <location>
        <begin position="227"/>
        <end position="250"/>
    </location>
</feature>
<dbReference type="InterPro" id="IPR050189">
    <property type="entry name" value="MFS_Efflux_Transporters"/>
</dbReference>
<dbReference type="RefSeq" id="WP_379520963.1">
    <property type="nucleotide sequence ID" value="NZ_JBHSPA010000064.1"/>
</dbReference>
<keyword evidence="4 6" id="KW-1133">Transmembrane helix</keyword>
<evidence type="ECO:0000256" key="1">
    <source>
        <dbReference type="ARBA" id="ARBA00004651"/>
    </source>
</evidence>
<dbReference type="Proteomes" id="UP001596058">
    <property type="component" value="Unassembled WGS sequence"/>
</dbReference>
<comment type="subcellular location">
    <subcellularLocation>
        <location evidence="1">Cell membrane</location>
        <topology evidence="1">Multi-pass membrane protein</topology>
    </subcellularLocation>
</comment>
<keyword evidence="9" id="KW-1185">Reference proteome</keyword>
<dbReference type="PROSITE" id="PS50850">
    <property type="entry name" value="MFS"/>
    <property type="match status" value="1"/>
</dbReference>
<evidence type="ECO:0000256" key="6">
    <source>
        <dbReference type="SAM" id="Phobius"/>
    </source>
</evidence>
<evidence type="ECO:0000256" key="3">
    <source>
        <dbReference type="ARBA" id="ARBA00022692"/>
    </source>
</evidence>
<evidence type="ECO:0000256" key="2">
    <source>
        <dbReference type="ARBA" id="ARBA00022475"/>
    </source>
</evidence>
<protein>
    <submittedName>
        <fullName evidence="8">MFS transporter</fullName>
    </submittedName>
</protein>
<feature type="transmembrane region" description="Helical" evidence="6">
    <location>
        <begin position="256"/>
        <end position="281"/>
    </location>
</feature>
<evidence type="ECO:0000259" key="7">
    <source>
        <dbReference type="PROSITE" id="PS50850"/>
    </source>
</evidence>
<evidence type="ECO:0000256" key="4">
    <source>
        <dbReference type="ARBA" id="ARBA00022989"/>
    </source>
</evidence>
<evidence type="ECO:0000256" key="5">
    <source>
        <dbReference type="ARBA" id="ARBA00023136"/>
    </source>
</evidence>
<evidence type="ECO:0000313" key="8">
    <source>
        <dbReference type="EMBL" id="MFC5831492.1"/>
    </source>
</evidence>
<organism evidence="8 9">
    <name type="scientific">Nonomuraea insulae</name>
    <dbReference type="NCBI Taxonomy" id="1616787"/>
    <lineage>
        <taxon>Bacteria</taxon>
        <taxon>Bacillati</taxon>
        <taxon>Actinomycetota</taxon>
        <taxon>Actinomycetes</taxon>
        <taxon>Streptosporangiales</taxon>
        <taxon>Streptosporangiaceae</taxon>
        <taxon>Nonomuraea</taxon>
    </lineage>
</organism>
<dbReference type="SUPFAM" id="SSF103473">
    <property type="entry name" value="MFS general substrate transporter"/>
    <property type="match status" value="1"/>
</dbReference>
<accession>A0ABW1D295</accession>
<gene>
    <name evidence="8" type="ORF">ACFPZ3_47255</name>
</gene>
<dbReference type="Pfam" id="PF07690">
    <property type="entry name" value="MFS_1"/>
    <property type="match status" value="1"/>
</dbReference>
<dbReference type="InterPro" id="IPR036259">
    <property type="entry name" value="MFS_trans_sf"/>
</dbReference>
<dbReference type="PANTHER" id="PTHR43124">
    <property type="entry name" value="PURINE EFFLUX PUMP PBUE"/>
    <property type="match status" value="1"/>
</dbReference>
<keyword evidence="3 6" id="KW-0812">Transmembrane</keyword>
<dbReference type="InterPro" id="IPR020846">
    <property type="entry name" value="MFS_dom"/>
</dbReference>
<feature type="transmembrane region" description="Helical" evidence="6">
    <location>
        <begin position="155"/>
        <end position="181"/>
    </location>
</feature>
<dbReference type="PANTHER" id="PTHR43124:SF3">
    <property type="entry name" value="CHLORAMPHENICOL EFFLUX PUMP RV0191"/>
    <property type="match status" value="1"/>
</dbReference>
<keyword evidence="5 6" id="KW-0472">Membrane</keyword>
<feature type="transmembrane region" description="Helical" evidence="6">
    <location>
        <begin position="30"/>
        <end position="53"/>
    </location>
</feature>
<feature type="transmembrane region" description="Helical" evidence="6">
    <location>
        <begin position="293"/>
        <end position="310"/>
    </location>
</feature>
<feature type="transmembrane region" description="Helical" evidence="6">
    <location>
        <begin position="316"/>
        <end position="338"/>
    </location>
</feature>
<reference evidence="9" key="1">
    <citation type="journal article" date="2019" name="Int. J. Syst. Evol. Microbiol.">
        <title>The Global Catalogue of Microorganisms (GCM) 10K type strain sequencing project: providing services to taxonomists for standard genome sequencing and annotation.</title>
        <authorList>
            <consortium name="The Broad Institute Genomics Platform"/>
            <consortium name="The Broad Institute Genome Sequencing Center for Infectious Disease"/>
            <person name="Wu L."/>
            <person name="Ma J."/>
        </authorList>
    </citation>
    <scope>NUCLEOTIDE SEQUENCE [LARGE SCALE GENOMIC DNA]</scope>
    <source>
        <strain evidence="9">CCUG 53903</strain>
    </source>
</reference>